<accession>A0A645GK59</accession>
<name>A0A645GK59_9ZZZZ</name>
<comment type="caution">
    <text evidence="1">The sequence shown here is derived from an EMBL/GenBank/DDBJ whole genome shotgun (WGS) entry which is preliminary data.</text>
</comment>
<dbReference type="EMBL" id="VSSQ01073144">
    <property type="protein sequence ID" value="MPN24324.1"/>
    <property type="molecule type" value="Genomic_DNA"/>
</dbReference>
<evidence type="ECO:0000313" key="1">
    <source>
        <dbReference type="EMBL" id="MPN24324.1"/>
    </source>
</evidence>
<gene>
    <name evidence="1" type="ORF">SDC9_171721</name>
</gene>
<protein>
    <submittedName>
        <fullName evidence="1">Uncharacterized protein</fullName>
    </submittedName>
</protein>
<sequence length="54" mass="6069">MSLDLNNLNAISKKLISDEISINDLDNYTKDEILYVLSFVVGVARGARELLDKK</sequence>
<dbReference type="AlphaFoldDB" id="A0A645GK59"/>
<proteinExistence type="predicted"/>
<reference evidence="1" key="1">
    <citation type="submission" date="2019-08" db="EMBL/GenBank/DDBJ databases">
        <authorList>
            <person name="Kucharzyk K."/>
            <person name="Murdoch R.W."/>
            <person name="Higgins S."/>
            <person name="Loffler F."/>
        </authorList>
    </citation>
    <scope>NUCLEOTIDE SEQUENCE</scope>
</reference>
<organism evidence="1">
    <name type="scientific">bioreactor metagenome</name>
    <dbReference type="NCBI Taxonomy" id="1076179"/>
    <lineage>
        <taxon>unclassified sequences</taxon>
        <taxon>metagenomes</taxon>
        <taxon>ecological metagenomes</taxon>
    </lineage>
</organism>